<feature type="transmembrane region" description="Helical" evidence="1">
    <location>
        <begin position="41"/>
        <end position="65"/>
    </location>
</feature>
<keyword evidence="1" id="KW-1133">Transmembrane helix</keyword>
<feature type="transmembrane region" description="Helical" evidence="1">
    <location>
        <begin position="133"/>
        <end position="157"/>
    </location>
</feature>
<feature type="transmembrane region" description="Helical" evidence="1">
    <location>
        <begin position="101"/>
        <end position="127"/>
    </location>
</feature>
<keyword evidence="1" id="KW-0472">Membrane</keyword>
<dbReference type="EMBL" id="UGTH01000001">
    <property type="protein sequence ID" value="SUB75086.1"/>
    <property type="molecule type" value="Genomic_DNA"/>
</dbReference>
<dbReference type="PANTHER" id="PTHR36007">
    <property type="entry name" value="TRANSPORT PROTEIN-RELATED"/>
    <property type="match status" value="1"/>
</dbReference>
<dbReference type="PANTHER" id="PTHR36007:SF2">
    <property type="entry name" value="TRANSPORT PROTEIN-RELATED"/>
    <property type="match status" value="1"/>
</dbReference>
<dbReference type="AlphaFoldDB" id="A0A379DAP1"/>
<evidence type="ECO:0000313" key="2">
    <source>
        <dbReference type="EMBL" id="SUB75086.1"/>
    </source>
</evidence>
<keyword evidence="1" id="KW-0812">Transmembrane</keyword>
<evidence type="ECO:0000313" key="3">
    <source>
        <dbReference type="Proteomes" id="UP000254777"/>
    </source>
</evidence>
<evidence type="ECO:0000256" key="1">
    <source>
        <dbReference type="SAM" id="Phobius"/>
    </source>
</evidence>
<reference evidence="2 3" key="1">
    <citation type="submission" date="2018-06" db="EMBL/GenBank/DDBJ databases">
        <authorList>
            <consortium name="Pathogen Informatics"/>
            <person name="Doyle S."/>
        </authorList>
    </citation>
    <scope>NUCLEOTIDE SEQUENCE [LARGE SCALE GENOMIC DNA]</scope>
    <source>
        <strain evidence="2 3">NCTC11088</strain>
    </source>
</reference>
<name>A0A379DAP1_9FIRM</name>
<dbReference type="Proteomes" id="UP000254777">
    <property type="component" value="Unassembled WGS sequence"/>
</dbReference>
<protein>
    <submittedName>
        <fullName evidence="2">Predicted membrane protein</fullName>
    </submittedName>
</protein>
<proteinExistence type="predicted"/>
<sequence>MKTIIYLLTEKMPKELAVFLISMLPFIEVRGSIPIGVGLGIHPIEVLIITFCGSIIPIPFLIKFIRPIFTWLKRKNLFLNYIDRLEKRADYKWGKIKRYELFALFIFTAIPLPGTGVWSASLIASLMDLRLKTAIPTIILGNSLATVFIAILSHLIIN</sequence>
<accession>A0A379DAP1</accession>
<dbReference type="RefSeq" id="WP_115312045.1">
    <property type="nucleotide sequence ID" value="NZ_UGTH01000001.1"/>
</dbReference>
<dbReference type="InterPro" id="IPR009577">
    <property type="entry name" value="Sm_multidrug_ex"/>
</dbReference>
<organism evidence="2 3">
    <name type="scientific">Peptoniphilus indolicus</name>
    <dbReference type="NCBI Taxonomy" id="33030"/>
    <lineage>
        <taxon>Bacteria</taxon>
        <taxon>Bacillati</taxon>
        <taxon>Bacillota</taxon>
        <taxon>Tissierellia</taxon>
        <taxon>Tissierellales</taxon>
        <taxon>Peptoniphilaceae</taxon>
        <taxon>Peptoniphilus</taxon>
    </lineage>
</organism>
<dbReference type="Pfam" id="PF06695">
    <property type="entry name" value="Sm_multidrug_ex"/>
    <property type="match status" value="1"/>
</dbReference>
<gene>
    <name evidence="2" type="ORF">NCTC11088_00849</name>
</gene>